<comment type="similarity">
    <text evidence="5 18">Belongs to the CDS family.</text>
</comment>
<comment type="catalytic activity">
    <reaction evidence="1 18">
        <text>a 1,2-diacyl-sn-glycero-3-phosphate + CTP + H(+) = a CDP-1,2-diacyl-sn-glycerol + diphosphate</text>
        <dbReference type="Rhea" id="RHEA:16229"/>
        <dbReference type="ChEBI" id="CHEBI:15378"/>
        <dbReference type="ChEBI" id="CHEBI:33019"/>
        <dbReference type="ChEBI" id="CHEBI:37563"/>
        <dbReference type="ChEBI" id="CHEBI:58332"/>
        <dbReference type="ChEBI" id="CHEBI:58608"/>
        <dbReference type="EC" id="2.7.7.41"/>
    </reaction>
</comment>
<feature type="transmembrane region" description="Helical" evidence="19">
    <location>
        <begin position="79"/>
        <end position="112"/>
    </location>
</feature>
<keyword evidence="10 18" id="KW-0808">Transferase</keyword>
<evidence type="ECO:0000256" key="4">
    <source>
        <dbReference type="ARBA" id="ARBA00005189"/>
    </source>
</evidence>
<reference evidence="20 21" key="1">
    <citation type="submission" date="2018-04" db="EMBL/GenBank/DDBJ databases">
        <title>Genomic Encyclopedia of Type Strains, Phase III (KMG-III): the genomes of soil and plant-associated and newly described type strains.</title>
        <authorList>
            <person name="Whitman W."/>
        </authorList>
    </citation>
    <scope>NUCLEOTIDE SEQUENCE [LARGE SCALE GENOMIC DNA]</scope>
    <source>
        <strain evidence="20 21">MA101b</strain>
    </source>
</reference>
<dbReference type="PANTHER" id="PTHR46382:SF1">
    <property type="entry name" value="PHOSPHATIDATE CYTIDYLYLTRANSFERASE"/>
    <property type="match status" value="1"/>
</dbReference>
<keyword evidence="21" id="KW-1185">Reference proteome</keyword>
<dbReference type="PANTHER" id="PTHR46382">
    <property type="entry name" value="PHOSPHATIDATE CYTIDYLYLTRANSFERASE"/>
    <property type="match status" value="1"/>
</dbReference>
<dbReference type="EMBL" id="QAOG01000003">
    <property type="protein sequence ID" value="PTQ60651.1"/>
    <property type="molecule type" value="Genomic_DNA"/>
</dbReference>
<feature type="transmembrane region" description="Helical" evidence="19">
    <location>
        <begin position="118"/>
        <end position="136"/>
    </location>
</feature>
<dbReference type="PROSITE" id="PS01315">
    <property type="entry name" value="CDS"/>
    <property type="match status" value="1"/>
</dbReference>
<evidence type="ECO:0000256" key="14">
    <source>
        <dbReference type="ARBA" id="ARBA00023098"/>
    </source>
</evidence>
<dbReference type="Proteomes" id="UP000244189">
    <property type="component" value="Unassembled WGS sequence"/>
</dbReference>
<evidence type="ECO:0000256" key="5">
    <source>
        <dbReference type="ARBA" id="ARBA00010185"/>
    </source>
</evidence>
<keyword evidence="8" id="KW-1003">Cell membrane</keyword>
<name>A0A2T5GMV5_9SPHN</name>
<dbReference type="AlphaFoldDB" id="A0A2T5GMV5"/>
<evidence type="ECO:0000256" key="17">
    <source>
        <dbReference type="ARBA" id="ARBA00023264"/>
    </source>
</evidence>
<keyword evidence="12 18" id="KW-0548">Nucleotidyltransferase</keyword>
<keyword evidence="15 19" id="KW-0472">Membrane</keyword>
<dbReference type="InterPro" id="IPR000374">
    <property type="entry name" value="PC_trans"/>
</dbReference>
<keyword evidence="9" id="KW-0444">Lipid biosynthesis</keyword>
<comment type="subcellular location">
    <subcellularLocation>
        <location evidence="2">Cell membrane</location>
        <topology evidence="2">Multi-pass membrane protein</topology>
    </subcellularLocation>
</comment>
<evidence type="ECO:0000256" key="8">
    <source>
        <dbReference type="ARBA" id="ARBA00022475"/>
    </source>
</evidence>
<dbReference type="GO" id="GO:0004605">
    <property type="term" value="F:phosphatidate cytidylyltransferase activity"/>
    <property type="evidence" value="ECO:0007669"/>
    <property type="project" value="UniProtKB-EC"/>
</dbReference>
<evidence type="ECO:0000256" key="1">
    <source>
        <dbReference type="ARBA" id="ARBA00001698"/>
    </source>
</evidence>
<dbReference type="Pfam" id="PF01148">
    <property type="entry name" value="CTP_transf_1"/>
    <property type="match status" value="1"/>
</dbReference>
<feature type="transmembrane region" description="Helical" evidence="19">
    <location>
        <begin position="25"/>
        <end position="58"/>
    </location>
</feature>
<evidence type="ECO:0000313" key="20">
    <source>
        <dbReference type="EMBL" id="PTQ60651.1"/>
    </source>
</evidence>
<dbReference type="UniPathway" id="UPA00557">
    <property type="reaction ID" value="UER00614"/>
</dbReference>
<proteinExistence type="inferred from homology"/>
<keyword evidence="11 18" id="KW-0812">Transmembrane</keyword>
<evidence type="ECO:0000256" key="2">
    <source>
        <dbReference type="ARBA" id="ARBA00004651"/>
    </source>
</evidence>
<evidence type="ECO:0000256" key="15">
    <source>
        <dbReference type="ARBA" id="ARBA00023136"/>
    </source>
</evidence>
<comment type="pathway">
    <text evidence="3 18">Phospholipid metabolism; CDP-diacylglycerol biosynthesis; CDP-diacylglycerol from sn-glycerol 3-phosphate: step 3/3.</text>
</comment>
<gene>
    <name evidence="20" type="ORF">C8J26_2365</name>
</gene>
<evidence type="ECO:0000256" key="13">
    <source>
        <dbReference type="ARBA" id="ARBA00022989"/>
    </source>
</evidence>
<accession>A0A2T5GMV5</accession>
<evidence type="ECO:0000256" key="11">
    <source>
        <dbReference type="ARBA" id="ARBA00022692"/>
    </source>
</evidence>
<organism evidence="20 21">
    <name type="scientific">Sphingomonas aurantiaca</name>
    <dbReference type="NCBI Taxonomy" id="185949"/>
    <lineage>
        <taxon>Bacteria</taxon>
        <taxon>Pseudomonadati</taxon>
        <taxon>Pseudomonadota</taxon>
        <taxon>Alphaproteobacteria</taxon>
        <taxon>Sphingomonadales</taxon>
        <taxon>Sphingomonadaceae</taxon>
        <taxon>Sphingomonas</taxon>
    </lineage>
</organism>
<evidence type="ECO:0000256" key="19">
    <source>
        <dbReference type="SAM" id="Phobius"/>
    </source>
</evidence>
<evidence type="ECO:0000256" key="12">
    <source>
        <dbReference type="ARBA" id="ARBA00022695"/>
    </source>
</evidence>
<keyword evidence="13 19" id="KW-1133">Transmembrane helix</keyword>
<evidence type="ECO:0000256" key="3">
    <source>
        <dbReference type="ARBA" id="ARBA00005119"/>
    </source>
</evidence>
<keyword evidence="17" id="KW-1208">Phospholipid metabolism</keyword>
<dbReference type="GO" id="GO:0016024">
    <property type="term" value="P:CDP-diacylglycerol biosynthetic process"/>
    <property type="evidence" value="ECO:0007669"/>
    <property type="project" value="UniProtKB-UniPathway"/>
</dbReference>
<protein>
    <recommendedName>
        <fullName evidence="7 18">Phosphatidate cytidylyltransferase</fullName>
        <ecNumber evidence="6 18">2.7.7.41</ecNumber>
    </recommendedName>
</protein>
<comment type="pathway">
    <text evidence="4">Lipid metabolism.</text>
</comment>
<feature type="transmembrane region" description="Helical" evidence="19">
    <location>
        <begin position="143"/>
        <end position="162"/>
    </location>
</feature>
<keyword evidence="16" id="KW-0594">Phospholipid biosynthesis</keyword>
<feature type="transmembrane region" description="Helical" evidence="19">
    <location>
        <begin position="182"/>
        <end position="199"/>
    </location>
</feature>
<keyword evidence="14" id="KW-0443">Lipid metabolism</keyword>
<evidence type="ECO:0000256" key="10">
    <source>
        <dbReference type="ARBA" id="ARBA00022679"/>
    </source>
</evidence>
<comment type="caution">
    <text evidence="20">The sequence shown here is derived from an EMBL/GenBank/DDBJ whole genome shotgun (WGS) entry which is preliminary data.</text>
</comment>
<evidence type="ECO:0000313" key="21">
    <source>
        <dbReference type="Proteomes" id="UP000244189"/>
    </source>
</evidence>
<evidence type="ECO:0000256" key="7">
    <source>
        <dbReference type="ARBA" id="ARBA00019373"/>
    </source>
</evidence>
<evidence type="ECO:0000256" key="18">
    <source>
        <dbReference type="RuleBase" id="RU003938"/>
    </source>
</evidence>
<evidence type="ECO:0000256" key="6">
    <source>
        <dbReference type="ARBA" id="ARBA00012487"/>
    </source>
</evidence>
<evidence type="ECO:0000256" key="9">
    <source>
        <dbReference type="ARBA" id="ARBA00022516"/>
    </source>
</evidence>
<dbReference type="GO" id="GO:0005886">
    <property type="term" value="C:plasma membrane"/>
    <property type="evidence" value="ECO:0007669"/>
    <property type="project" value="UniProtKB-SubCell"/>
</dbReference>
<dbReference type="EC" id="2.7.7.41" evidence="6 18"/>
<sequence length="274" mass="28977">MTLTDPDKAPDQALRTPSNLQLRMIASIGMIAVASIALTLGGIAFWLLGVVAALFMMAEWSMLQGADAKTKRMTQFALSVPLALMAPASLILVVHDFFTLGLLAGAAFFVVITTRKPQLALGILYCGLPVLALMIIRRQDDGILYTLWALSLVWACDIGAFFTGRTLRGPKLAPVISPNKTWSGLIGGVVLAGAVAAVLHTHYGLPMRLALATPVLAVLAQMGDLYESWLKRVAGVKDSGNILPGHGGVMDRLDGLVPVAPIAAALVLLPNLYA</sequence>
<evidence type="ECO:0000256" key="16">
    <source>
        <dbReference type="ARBA" id="ARBA00023209"/>
    </source>
</evidence>